<evidence type="ECO:0000313" key="2">
    <source>
        <dbReference type="Proteomes" id="UP001487296"/>
    </source>
</evidence>
<evidence type="ECO:0000313" key="1">
    <source>
        <dbReference type="EMBL" id="MEQ2487334.1"/>
    </source>
</evidence>
<comment type="caution">
    <text evidence="1">The sequence shown here is derived from an EMBL/GenBank/DDBJ whole genome shotgun (WGS) entry which is preliminary data.</text>
</comment>
<accession>A0ABV1FSD9</accession>
<keyword evidence="2" id="KW-1185">Reference proteome</keyword>
<dbReference type="RefSeq" id="WP_215760427.1">
    <property type="nucleotide sequence ID" value="NZ_JAHKBE010000043.1"/>
</dbReference>
<organism evidence="1 2">
    <name type="scientific">Hallella faecis</name>
    <dbReference type="NCBI Taxonomy" id="2841596"/>
    <lineage>
        <taxon>Bacteria</taxon>
        <taxon>Pseudomonadati</taxon>
        <taxon>Bacteroidota</taxon>
        <taxon>Bacteroidia</taxon>
        <taxon>Bacteroidales</taxon>
        <taxon>Prevotellaceae</taxon>
        <taxon>Hallella</taxon>
    </lineage>
</organism>
<reference evidence="1 2" key="1">
    <citation type="submission" date="2024-04" db="EMBL/GenBank/DDBJ databases">
        <title>Human intestinal bacterial collection.</title>
        <authorList>
            <person name="Pauvert C."/>
            <person name="Hitch T.C.A."/>
            <person name="Clavel T."/>
        </authorList>
    </citation>
    <scope>NUCLEOTIDE SEQUENCE [LARGE SCALE GENOMIC DNA]</scope>
    <source>
        <strain evidence="1 2">CLA-AA-H145</strain>
    </source>
</reference>
<dbReference type="Proteomes" id="UP001487296">
    <property type="component" value="Unassembled WGS sequence"/>
</dbReference>
<proteinExistence type="predicted"/>
<protein>
    <recommendedName>
        <fullName evidence="3">Secreted protein</fullName>
    </recommendedName>
</protein>
<sequence length="76" mass="8210">MKTEAFFLLILVSWFVATPPTSMHGLAIFVGLVDTLCHSGGARELVVDMPDGGPALGRSEQLRNNMLNILMAIVKP</sequence>
<gene>
    <name evidence="1" type="ORF">AAAT34_09805</name>
</gene>
<dbReference type="EMBL" id="JBBNFP010000041">
    <property type="protein sequence ID" value="MEQ2487334.1"/>
    <property type="molecule type" value="Genomic_DNA"/>
</dbReference>
<evidence type="ECO:0008006" key="3">
    <source>
        <dbReference type="Google" id="ProtNLM"/>
    </source>
</evidence>
<name>A0ABV1FSD9_9BACT</name>